<evidence type="ECO:0000313" key="2">
    <source>
        <dbReference type="Proteomes" id="UP000324222"/>
    </source>
</evidence>
<reference evidence="1 2" key="1">
    <citation type="submission" date="2019-05" db="EMBL/GenBank/DDBJ databases">
        <title>Another draft genome of Portunus trituberculatus and its Hox gene families provides insights of decapod evolution.</title>
        <authorList>
            <person name="Jeong J.-H."/>
            <person name="Song I."/>
            <person name="Kim S."/>
            <person name="Choi T."/>
            <person name="Kim D."/>
            <person name="Ryu S."/>
            <person name="Kim W."/>
        </authorList>
    </citation>
    <scope>NUCLEOTIDE SEQUENCE [LARGE SCALE GENOMIC DNA]</scope>
    <source>
        <tissue evidence="1">Muscle</tissue>
    </source>
</reference>
<proteinExistence type="predicted"/>
<comment type="caution">
    <text evidence="1">The sequence shown here is derived from an EMBL/GenBank/DDBJ whole genome shotgun (WGS) entry which is preliminary data.</text>
</comment>
<dbReference type="EMBL" id="VSRR010152219">
    <property type="protein sequence ID" value="MPD06627.1"/>
    <property type="molecule type" value="Genomic_DNA"/>
</dbReference>
<evidence type="ECO:0000313" key="1">
    <source>
        <dbReference type="EMBL" id="MPD06627.1"/>
    </source>
</evidence>
<accession>A0A5B7KIK1</accession>
<name>A0A5B7KIK1_PORTR</name>
<organism evidence="1 2">
    <name type="scientific">Portunus trituberculatus</name>
    <name type="common">Swimming crab</name>
    <name type="synonym">Neptunus trituberculatus</name>
    <dbReference type="NCBI Taxonomy" id="210409"/>
    <lineage>
        <taxon>Eukaryota</taxon>
        <taxon>Metazoa</taxon>
        <taxon>Ecdysozoa</taxon>
        <taxon>Arthropoda</taxon>
        <taxon>Crustacea</taxon>
        <taxon>Multicrustacea</taxon>
        <taxon>Malacostraca</taxon>
        <taxon>Eumalacostraca</taxon>
        <taxon>Eucarida</taxon>
        <taxon>Decapoda</taxon>
        <taxon>Pleocyemata</taxon>
        <taxon>Brachyura</taxon>
        <taxon>Eubrachyura</taxon>
        <taxon>Portunoidea</taxon>
        <taxon>Portunidae</taxon>
        <taxon>Portuninae</taxon>
        <taxon>Portunus</taxon>
    </lineage>
</organism>
<sequence length="62" mass="7118">MTVAGGKAKRRSDVNIIKRFCRDCGLLVLETWRLSVRGGIGSKLAKIKIRKHYYCVEMTLNY</sequence>
<dbReference type="Proteomes" id="UP000324222">
    <property type="component" value="Unassembled WGS sequence"/>
</dbReference>
<keyword evidence="2" id="KW-1185">Reference proteome</keyword>
<protein>
    <submittedName>
        <fullName evidence="1">Uncharacterized protein</fullName>
    </submittedName>
</protein>
<gene>
    <name evidence="1" type="ORF">E2C01_102450</name>
</gene>
<dbReference type="AlphaFoldDB" id="A0A5B7KIK1"/>